<comment type="caution">
    <text evidence="2">The sequence shown here is derived from an EMBL/GenBank/DDBJ whole genome shotgun (WGS) entry which is preliminary data.</text>
</comment>
<evidence type="ECO:0000313" key="3">
    <source>
        <dbReference type="Proteomes" id="UP001642484"/>
    </source>
</evidence>
<accession>A0ABP0Q132</accession>
<gene>
    <name evidence="2" type="ORF">CCMP2556_LOCUS39847</name>
</gene>
<feature type="region of interest" description="Disordered" evidence="1">
    <location>
        <begin position="71"/>
        <end position="92"/>
    </location>
</feature>
<protein>
    <submittedName>
        <fullName evidence="2">Uncharacterized protein</fullName>
    </submittedName>
</protein>
<keyword evidence="3" id="KW-1185">Reference proteome</keyword>
<reference evidence="2 3" key="1">
    <citation type="submission" date="2024-02" db="EMBL/GenBank/DDBJ databases">
        <authorList>
            <person name="Chen Y."/>
            <person name="Shah S."/>
            <person name="Dougan E. K."/>
            <person name="Thang M."/>
            <person name="Chan C."/>
        </authorList>
    </citation>
    <scope>NUCLEOTIDE SEQUENCE [LARGE SCALE GENOMIC DNA]</scope>
</reference>
<dbReference type="EMBL" id="CAXAMN010023840">
    <property type="protein sequence ID" value="CAK9081437.1"/>
    <property type="molecule type" value="Genomic_DNA"/>
</dbReference>
<evidence type="ECO:0000256" key="1">
    <source>
        <dbReference type="SAM" id="MobiDB-lite"/>
    </source>
</evidence>
<feature type="compositionally biased region" description="Polar residues" evidence="1">
    <location>
        <begin position="79"/>
        <end position="92"/>
    </location>
</feature>
<name>A0ABP0Q132_9DINO</name>
<proteinExistence type="predicted"/>
<evidence type="ECO:0000313" key="2">
    <source>
        <dbReference type="EMBL" id="CAK9081437.1"/>
    </source>
</evidence>
<organism evidence="2 3">
    <name type="scientific">Durusdinium trenchii</name>
    <dbReference type="NCBI Taxonomy" id="1381693"/>
    <lineage>
        <taxon>Eukaryota</taxon>
        <taxon>Sar</taxon>
        <taxon>Alveolata</taxon>
        <taxon>Dinophyceae</taxon>
        <taxon>Suessiales</taxon>
        <taxon>Symbiodiniaceae</taxon>
        <taxon>Durusdinium</taxon>
    </lineage>
</organism>
<sequence>MLPGRLTDLGEDLASMKEPLPFPEVPSSAFKNLASDSMRDEIMMEEDAAAALSAASKKVAPFLRGNVHKPVAASDASVRGTTPSISPAGSAQSWQEALRREGMIGPHPSLKDWTAGTWVWYLQTDSALFIQVFSGQTPACQPPSRSAQRRLL</sequence>
<dbReference type="Proteomes" id="UP001642484">
    <property type="component" value="Unassembled WGS sequence"/>
</dbReference>